<protein>
    <submittedName>
        <fullName evidence="2">DUF1003 domain-containing protein</fullName>
    </submittedName>
</protein>
<evidence type="ECO:0000313" key="3">
    <source>
        <dbReference type="Proteomes" id="UP001614394"/>
    </source>
</evidence>
<sequence length="136" mass="15242">MSRPDDQARHHPVVVAHRASRSSDLQLRIADAITKFAGSMMFVYLHAVAFLVWMLVAESNPWPTLTLVVSLEAIFLSTFVMIGQNRQAVFQQAKADHDFVEQELELKTNTELTRAIHAMTTEIHRRLASGEADGNA</sequence>
<keyword evidence="3" id="KW-1185">Reference proteome</keyword>
<keyword evidence="1" id="KW-0472">Membrane</keyword>
<dbReference type="RefSeq" id="WP_399646382.1">
    <property type="nucleotide sequence ID" value="NZ_JBITYG010000002.1"/>
</dbReference>
<feature type="transmembrane region" description="Helical" evidence="1">
    <location>
        <begin position="62"/>
        <end position="82"/>
    </location>
</feature>
<dbReference type="Proteomes" id="UP001614394">
    <property type="component" value="Unassembled WGS sequence"/>
</dbReference>
<dbReference type="EMBL" id="JBITYG010000002">
    <property type="protein sequence ID" value="MFI9100776.1"/>
    <property type="molecule type" value="Genomic_DNA"/>
</dbReference>
<feature type="transmembrane region" description="Helical" evidence="1">
    <location>
        <begin position="36"/>
        <end position="56"/>
    </location>
</feature>
<gene>
    <name evidence="2" type="ORF">ACIGXA_09625</name>
</gene>
<organism evidence="2 3">
    <name type="scientific">Streptomyces fildesensis</name>
    <dbReference type="NCBI Taxonomy" id="375757"/>
    <lineage>
        <taxon>Bacteria</taxon>
        <taxon>Bacillati</taxon>
        <taxon>Actinomycetota</taxon>
        <taxon>Actinomycetes</taxon>
        <taxon>Kitasatosporales</taxon>
        <taxon>Streptomycetaceae</taxon>
        <taxon>Streptomyces</taxon>
    </lineage>
</organism>
<keyword evidence="1" id="KW-1133">Transmembrane helix</keyword>
<comment type="caution">
    <text evidence="2">The sequence shown here is derived from an EMBL/GenBank/DDBJ whole genome shotgun (WGS) entry which is preliminary data.</text>
</comment>
<name>A0ABW8C2X4_9ACTN</name>
<keyword evidence="1" id="KW-0812">Transmembrane</keyword>
<proteinExistence type="predicted"/>
<reference evidence="2 3" key="1">
    <citation type="submission" date="2024-10" db="EMBL/GenBank/DDBJ databases">
        <title>The Natural Products Discovery Center: Release of the First 8490 Sequenced Strains for Exploring Actinobacteria Biosynthetic Diversity.</title>
        <authorList>
            <person name="Kalkreuter E."/>
            <person name="Kautsar S.A."/>
            <person name="Yang D."/>
            <person name="Bader C.D."/>
            <person name="Teijaro C.N."/>
            <person name="Fluegel L."/>
            <person name="Davis C.M."/>
            <person name="Simpson J.R."/>
            <person name="Lauterbach L."/>
            <person name="Steele A.D."/>
            <person name="Gui C."/>
            <person name="Meng S."/>
            <person name="Li G."/>
            <person name="Viehrig K."/>
            <person name="Ye F."/>
            <person name="Su P."/>
            <person name="Kiefer A.F."/>
            <person name="Nichols A."/>
            <person name="Cepeda A.J."/>
            <person name="Yan W."/>
            <person name="Fan B."/>
            <person name="Jiang Y."/>
            <person name="Adhikari A."/>
            <person name="Zheng C.-J."/>
            <person name="Schuster L."/>
            <person name="Cowan T.M."/>
            <person name="Smanski M.J."/>
            <person name="Chevrette M.G."/>
            <person name="De Carvalho L.P.S."/>
            <person name="Shen B."/>
        </authorList>
    </citation>
    <scope>NUCLEOTIDE SEQUENCE [LARGE SCALE GENOMIC DNA]</scope>
    <source>
        <strain evidence="2 3">NPDC053399</strain>
    </source>
</reference>
<accession>A0ABW8C2X4</accession>
<dbReference type="Pfam" id="PF06210">
    <property type="entry name" value="DUF1003"/>
    <property type="match status" value="1"/>
</dbReference>
<evidence type="ECO:0000313" key="2">
    <source>
        <dbReference type="EMBL" id="MFI9100776.1"/>
    </source>
</evidence>
<dbReference type="InterPro" id="IPR010406">
    <property type="entry name" value="DUF1003"/>
</dbReference>
<evidence type="ECO:0000256" key="1">
    <source>
        <dbReference type="SAM" id="Phobius"/>
    </source>
</evidence>